<dbReference type="AlphaFoldDB" id="A0A8I6TLR3"/>
<evidence type="ECO:0000256" key="6">
    <source>
        <dbReference type="SAM" id="Phobius"/>
    </source>
</evidence>
<feature type="transmembrane region" description="Helical" evidence="6">
    <location>
        <begin position="76"/>
        <end position="101"/>
    </location>
</feature>
<organism evidence="7 8">
    <name type="scientific">Cimex lectularius</name>
    <name type="common">Bed bug</name>
    <name type="synonym">Acanthia lectularia</name>
    <dbReference type="NCBI Taxonomy" id="79782"/>
    <lineage>
        <taxon>Eukaryota</taxon>
        <taxon>Metazoa</taxon>
        <taxon>Ecdysozoa</taxon>
        <taxon>Arthropoda</taxon>
        <taxon>Hexapoda</taxon>
        <taxon>Insecta</taxon>
        <taxon>Pterygota</taxon>
        <taxon>Neoptera</taxon>
        <taxon>Paraneoptera</taxon>
        <taxon>Hemiptera</taxon>
        <taxon>Heteroptera</taxon>
        <taxon>Panheteroptera</taxon>
        <taxon>Cimicomorpha</taxon>
        <taxon>Cimicidae</taxon>
        <taxon>Cimex</taxon>
    </lineage>
</organism>
<evidence type="ECO:0000256" key="1">
    <source>
        <dbReference type="ARBA" id="ARBA00004141"/>
    </source>
</evidence>
<dbReference type="InterPro" id="IPR008952">
    <property type="entry name" value="Tetraspanin_EC2_sf"/>
</dbReference>
<proteinExistence type="inferred from homology"/>
<dbReference type="InterPro" id="IPR018503">
    <property type="entry name" value="Tetraspanin_CS"/>
</dbReference>
<comment type="similarity">
    <text evidence="2">Belongs to the tetraspanin (TM4SF) family.</text>
</comment>
<sequence>MNVDLCRYKREDKISSKLLFNLCDGTITELCSSTSDIRFCKRPCSDKVLLLPCNICTAETTPVQKKMDCGSLFAKYVLCLFNLIIFILGAVVLATGVWLYADKSSLLSFTRLVHEFPKNRTRLENYFNLFNEPQTTKVFYFQTSTASIFPSTTKLYFEKKSVEGVTTKPKITTSIGLRDPVPENSDISSLMPTYSSKLVTPETTISKIFSKMTEVSTATPAYSVTPLVPKTLTIGLEDYTHIPTTARSILEILPNNSTLHDPFSRTSYGYSALSLVPENNVSTILMKISTTIVPEKISHVSTSIPTYSHKPLTPEENVTSISTTILLDNISLLSTVTPAHYEIPLVPEVTSISHIFTNITATTVHDNISELPTVTLAYSEIPLVPETNISTTFTNVTAKIVHDNISHLPTMTPSYSEIPLVPEANIYTSFTNVTATIIHDNFSDLSTTTPAYPEIPLLPETNLSTILKNMTTTIVFDNISHLSTMTPSYFESPLVPQTNISTTFTNVTATIVHDNISHLSTMTPSYSELPLVPETNLSTILKNMTTTIVFDNISHLSTMTPSYFESPLVPQTNLSTILKNMTTTIVQGNISHLSAVTPTYPELPLVPEPSFSNSFTNVTATIDHGNISRLSTVTLAYSEIPVVAEATTTVNFNISHFSPSTHTYSFKPLVEKTNVTTISMKMNTTIVHDNISHLSTSTSTYSEITLGPQNTTNVHVNFSTNASSETQSVPETTTVVHFPSSTRSFSKTEPVPQTTKFVQDKFTRRLSSTKIYRKPAPTKLFRFAQLAAFSPKWWRKSTTRFSPKTVSTTKATTTSHKMSEKFLQIDGQFNYVRYPDNSMADLEKHFTHQSMTTVQDYLIKMFANTNSQEHDDKKLEHTFVLAYIAYILIIAGAIIFFIGIIGYCAALRESRCLLGFYGVLILIVLILEITAAGLSYVYKDRVEEEIQDFMMKTIKDYDPDMNHTVAGDVSRAWDVLMLDMECCGVTNYTDFQLSEKFKNSGLKVPRSCCKTANVSNKADLKCMHNPDVTNANIVKGCYDAVIDELKLNYTAVIYIVIAIVLIQFLLTLLSFCLCNTIDPYDK</sequence>
<dbReference type="GO" id="GO:0005886">
    <property type="term" value="C:plasma membrane"/>
    <property type="evidence" value="ECO:0007669"/>
    <property type="project" value="TreeGrafter"/>
</dbReference>
<keyword evidence="8" id="KW-1185">Reference proteome</keyword>
<dbReference type="EnsemblMetazoa" id="XM_024225008.1">
    <property type="protein sequence ID" value="XP_024080776.1"/>
    <property type="gene ID" value="LOC106662194"/>
</dbReference>
<dbReference type="PANTHER" id="PTHR19282">
    <property type="entry name" value="TETRASPANIN"/>
    <property type="match status" value="1"/>
</dbReference>
<evidence type="ECO:0008006" key="9">
    <source>
        <dbReference type="Google" id="ProtNLM"/>
    </source>
</evidence>
<feature type="transmembrane region" description="Helical" evidence="6">
    <location>
        <begin position="1051"/>
        <end position="1074"/>
    </location>
</feature>
<evidence type="ECO:0000256" key="5">
    <source>
        <dbReference type="ARBA" id="ARBA00023136"/>
    </source>
</evidence>
<dbReference type="GeneID" id="106662194"/>
<dbReference type="KEGG" id="clec:106662194"/>
<dbReference type="Pfam" id="PF00335">
    <property type="entry name" value="Tetraspanin"/>
    <property type="match status" value="1"/>
</dbReference>
<dbReference type="PANTHER" id="PTHR19282:SF552">
    <property type="entry name" value="TETRASPANIN"/>
    <property type="match status" value="1"/>
</dbReference>
<keyword evidence="4 6" id="KW-1133">Transmembrane helix</keyword>
<comment type="subcellular location">
    <subcellularLocation>
        <location evidence="1">Membrane</location>
        <topology evidence="1">Multi-pass membrane protein</topology>
    </subcellularLocation>
</comment>
<dbReference type="RefSeq" id="XP_024080776.1">
    <property type="nucleotide sequence ID" value="XM_024225008.1"/>
</dbReference>
<feature type="transmembrane region" description="Helical" evidence="6">
    <location>
        <begin position="914"/>
        <end position="938"/>
    </location>
</feature>
<dbReference type="Proteomes" id="UP000494040">
    <property type="component" value="Unassembled WGS sequence"/>
</dbReference>
<protein>
    <recommendedName>
        <fullName evidence="9">Tetraspanin</fullName>
    </recommendedName>
</protein>
<dbReference type="OrthoDB" id="6134317at2759"/>
<accession>A0A8I6TLR3</accession>
<evidence type="ECO:0000256" key="2">
    <source>
        <dbReference type="ARBA" id="ARBA00006840"/>
    </source>
</evidence>
<keyword evidence="5 6" id="KW-0472">Membrane</keyword>
<evidence type="ECO:0000256" key="4">
    <source>
        <dbReference type="ARBA" id="ARBA00022989"/>
    </source>
</evidence>
<evidence type="ECO:0000313" key="8">
    <source>
        <dbReference type="Proteomes" id="UP000494040"/>
    </source>
</evidence>
<evidence type="ECO:0000256" key="3">
    <source>
        <dbReference type="ARBA" id="ARBA00022692"/>
    </source>
</evidence>
<feature type="transmembrane region" description="Helical" evidence="6">
    <location>
        <begin position="883"/>
        <end position="907"/>
    </location>
</feature>
<evidence type="ECO:0000313" key="7">
    <source>
        <dbReference type="EnsemblMetazoa" id="XP_024080776.1"/>
    </source>
</evidence>
<dbReference type="CDD" id="cd03156">
    <property type="entry name" value="uroplakin_I_like_LEL"/>
    <property type="match status" value="1"/>
</dbReference>
<dbReference type="Gene3D" id="1.10.1450.10">
    <property type="entry name" value="Tetraspanin"/>
    <property type="match status" value="1"/>
</dbReference>
<name>A0A8I6TLR3_CIMLE</name>
<keyword evidence="3 6" id="KW-0812">Transmembrane</keyword>
<dbReference type="InterPro" id="IPR018499">
    <property type="entry name" value="Tetraspanin/Peripherin"/>
</dbReference>
<dbReference type="SUPFAM" id="SSF48652">
    <property type="entry name" value="Tetraspanin"/>
    <property type="match status" value="1"/>
</dbReference>
<reference evidence="7" key="1">
    <citation type="submission" date="2022-01" db="UniProtKB">
        <authorList>
            <consortium name="EnsemblMetazoa"/>
        </authorList>
    </citation>
    <scope>IDENTIFICATION</scope>
</reference>
<dbReference type="PROSITE" id="PS00421">
    <property type="entry name" value="TM4_1"/>
    <property type="match status" value="1"/>
</dbReference>